<dbReference type="InterPro" id="IPR036724">
    <property type="entry name" value="Cobalamin-bd_sf"/>
</dbReference>
<proteinExistence type="predicted"/>
<feature type="compositionally biased region" description="Acidic residues" evidence="1">
    <location>
        <begin position="101"/>
        <end position="113"/>
    </location>
</feature>
<feature type="region of interest" description="Disordered" evidence="1">
    <location>
        <begin position="13"/>
        <end position="33"/>
    </location>
</feature>
<accession>A0ABT8FG88</accession>
<dbReference type="RefSeq" id="WP_300952819.1">
    <property type="nucleotide sequence ID" value="NZ_JAUHJQ010000004.1"/>
</dbReference>
<dbReference type="Gene3D" id="3.40.50.280">
    <property type="entry name" value="Cobalamin-binding domain"/>
    <property type="match status" value="1"/>
</dbReference>
<gene>
    <name evidence="2" type="ORF">QWY28_12140</name>
</gene>
<dbReference type="SUPFAM" id="SSF52242">
    <property type="entry name" value="Cobalamin (vitamin B12)-binding domain"/>
    <property type="match status" value="1"/>
</dbReference>
<name>A0ABT8FG88_9ACTN</name>
<dbReference type="Proteomes" id="UP001168620">
    <property type="component" value="Unassembled WGS sequence"/>
</dbReference>
<keyword evidence="3" id="KW-1185">Reference proteome</keyword>
<feature type="region of interest" description="Disordered" evidence="1">
    <location>
        <begin position="93"/>
        <end position="113"/>
    </location>
</feature>
<reference evidence="2" key="1">
    <citation type="submission" date="2023-06" db="EMBL/GenBank/DDBJ databases">
        <title>Draft genome sequence of Nocardioides sp. SOB77.</title>
        <authorList>
            <person name="Zhang G."/>
        </authorList>
    </citation>
    <scope>NUCLEOTIDE SEQUENCE</scope>
    <source>
        <strain evidence="2">SOB77</strain>
    </source>
</reference>
<dbReference type="EMBL" id="JAUHJQ010000004">
    <property type="protein sequence ID" value="MDN4173701.1"/>
    <property type="molecule type" value="Genomic_DNA"/>
</dbReference>
<evidence type="ECO:0000313" key="3">
    <source>
        <dbReference type="Proteomes" id="UP001168620"/>
    </source>
</evidence>
<evidence type="ECO:0000256" key="1">
    <source>
        <dbReference type="SAM" id="MobiDB-lite"/>
    </source>
</evidence>
<evidence type="ECO:0000313" key="2">
    <source>
        <dbReference type="EMBL" id="MDN4173701.1"/>
    </source>
</evidence>
<organism evidence="2 3">
    <name type="scientific">Nocardioides oceani</name>
    <dbReference type="NCBI Taxonomy" id="3058369"/>
    <lineage>
        <taxon>Bacteria</taxon>
        <taxon>Bacillati</taxon>
        <taxon>Actinomycetota</taxon>
        <taxon>Actinomycetes</taxon>
        <taxon>Propionibacteriales</taxon>
        <taxon>Nocardioidaceae</taxon>
        <taxon>Nocardioides</taxon>
    </lineage>
</organism>
<protein>
    <submittedName>
        <fullName evidence="2">Uncharacterized protein</fullName>
    </submittedName>
</protein>
<comment type="caution">
    <text evidence="2">The sequence shown here is derived from an EMBL/GenBank/DDBJ whole genome shotgun (WGS) entry which is preliminary data.</text>
</comment>
<sequence length="147" mass="14783">MSRVLLAAVPFAAPSSTDTSAGPSADASAPSVEQALPRLARALRDAGHEVVHAGQDVDDALVEAAAVQEDVELVVLLAPAAHDAAALTAALAGEAGSGTDSDTDSETDSTADDEVVRLVLTTPDEEPAALLARLDDAAGVADDTPYR</sequence>